<feature type="domain" description="DNA ligase ATP-dependent C-terminal" evidence="3">
    <location>
        <begin position="50"/>
        <end position="89"/>
    </location>
</feature>
<keyword evidence="5" id="KW-1185">Reference proteome</keyword>
<protein>
    <recommendedName>
        <fullName evidence="1">DNA ligase (ATP)</fullName>
        <ecNumber evidence="1">6.5.1.1</ecNumber>
    </recommendedName>
</protein>
<evidence type="ECO:0000259" key="3">
    <source>
        <dbReference type="Pfam" id="PF04679"/>
    </source>
</evidence>
<comment type="caution">
    <text evidence="4">The sequence shown here is derived from an EMBL/GenBank/DDBJ whole genome shotgun (WGS) entry which is preliminary data.</text>
</comment>
<accession>A0ABP7PT30</accession>
<dbReference type="InterPro" id="IPR012309">
    <property type="entry name" value="DNA_ligase_ATP-dep_C"/>
</dbReference>
<dbReference type="InterPro" id="IPR012340">
    <property type="entry name" value="NA-bd_OB-fold"/>
</dbReference>
<evidence type="ECO:0000313" key="5">
    <source>
        <dbReference type="Proteomes" id="UP001418444"/>
    </source>
</evidence>
<proteinExistence type="predicted"/>
<dbReference type="Proteomes" id="UP001418444">
    <property type="component" value="Unassembled WGS sequence"/>
</dbReference>
<reference evidence="5" key="1">
    <citation type="journal article" date="2019" name="Int. J. Syst. Evol. Microbiol.">
        <title>The Global Catalogue of Microorganisms (GCM) 10K type strain sequencing project: providing services to taxonomists for standard genome sequencing and annotation.</title>
        <authorList>
            <consortium name="The Broad Institute Genomics Platform"/>
            <consortium name="The Broad Institute Genome Sequencing Center for Infectious Disease"/>
            <person name="Wu L."/>
            <person name="Ma J."/>
        </authorList>
    </citation>
    <scope>NUCLEOTIDE SEQUENCE [LARGE SCALE GENOMIC DNA]</scope>
    <source>
        <strain evidence="5">JCM 16923</strain>
    </source>
</reference>
<name>A0ABP7PT30_9ACTN</name>
<dbReference type="EMBL" id="BAAAZW010000012">
    <property type="protein sequence ID" value="GAA3969649.1"/>
    <property type="molecule type" value="Genomic_DNA"/>
</dbReference>
<evidence type="ECO:0000313" key="4">
    <source>
        <dbReference type="EMBL" id="GAA3969649.1"/>
    </source>
</evidence>
<dbReference type="Gene3D" id="2.40.50.140">
    <property type="entry name" value="Nucleic acid-binding proteins"/>
    <property type="match status" value="1"/>
</dbReference>
<evidence type="ECO:0000256" key="2">
    <source>
        <dbReference type="SAM" id="MobiDB-lite"/>
    </source>
</evidence>
<evidence type="ECO:0000256" key="1">
    <source>
        <dbReference type="ARBA" id="ARBA00012727"/>
    </source>
</evidence>
<feature type="region of interest" description="Disordered" evidence="2">
    <location>
        <begin position="1"/>
        <end position="24"/>
    </location>
</feature>
<dbReference type="EC" id="6.5.1.1" evidence="1"/>
<sequence length="97" mass="10896">MRVTPGGQARAPVRRESTNPSNRFESADSFRLCRYARHGTSGRALRGRSSDKLVYLGEVGTGFTQQQRREIAVQLAAVTHPDHPFTTRHFPTRAEET</sequence>
<organism evidence="4 5">
    <name type="scientific">Gordonia caeni</name>
    <dbReference type="NCBI Taxonomy" id="1007097"/>
    <lineage>
        <taxon>Bacteria</taxon>
        <taxon>Bacillati</taxon>
        <taxon>Actinomycetota</taxon>
        <taxon>Actinomycetes</taxon>
        <taxon>Mycobacteriales</taxon>
        <taxon>Gordoniaceae</taxon>
        <taxon>Gordonia</taxon>
    </lineage>
</organism>
<dbReference type="Pfam" id="PF04679">
    <property type="entry name" value="DNA_ligase_A_C"/>
    <property type="match status" value="1"/>
</dbReference>
<dbReference type="RefSeq" id="WP_425553078.1">
    <property type="nucleotide sequence ID" value="NZ_BAAAZW010000012.1"/>
</dbReference>
<gene>
    <name evidence="4" type="ORF">GCM10022231_33660</name>
</gene>